<dbReference type="AlphaFoldDB" id="A0A9X7GB53"/>
<dbReference type="Gene3D" id="1.25.40.10">
    <property type="entry name" value="Tetratricopeptide repeat domain"/>
    <property type="match status" value="1"/>
</dbReference>
<organism evidence="1 2">
    <name type="scientific">Bacillus thuringiensis</name>
    <dbReference type="NCBI Taxonomy" id="1428"/>
    <lineage>
        <taxon>Bacteria</taxon>
        <taxon>Bacillati</taxon>
        <taxon>Bacillota</taxon>
        <taxon>Bacilli</taxon>
        <taxon>Bacillales</taxon>
        <taxon>Bacillaceae</taxon>
        <taxon>Bacillus</taxon>
        <taxon>Bacillus cereus group</taxon>
    </lineage>
</organism>
<name>A0A9X7GB53_BACTU</name>
<sequence>MNVHVKGNEQLVQTLNEWYFKIRARDLDAAISLKDKIDLVISEFKEEQILMLHYYLIDFRHNYLLNNLGISTDSFEIIDTFDIPQNNYLTYYYHFFKAIYYNAIGNYQSSQKFYDKAESLLKYINNELEVAEFHYMLGYKFYETYKGFLALQELSKAKGIFSKYAECENNLAFCNNLLGLTYADLDEFELASKYYTLALNAFKSIKEETFILMVKQNIALMYAKQDRPDLAIQFLSEVNKKMLNNYKALFVEAREYVKLLEKDVACERIERGINICKHLGIEEYLHHFRILQALNNNVVASELEVIILEGIEYFEKQKISEYTKEYQEQLAHKYYEEKNYLKSCEYFELSRKTNNIFKKGDLNEEITL</sequence>
<accession>A0A9X7GB53</accession>
<proteinExistence type="predicted"/>
<evidence type="ECO:0000313" key="2">
    <source>
        <dbReference type="Proteomes" id="UP000223366"/>
    </source>
</evidence>
<dbReference type="Pfam" id="PF18801">
    <property type="entry name" value="RapH_N"/>
    <property type="match status" value="1"/>
</dbReference>
<reference evidence="1 2" key="1">
    <citation type="submission" date="2017-09" db="EMBL/GenBank/DDBJ databases">
        <title>Large-scale bioinformatics analysis of Bacillus genomes uncovers conserved roles of natural products in bacterial physiology.</title>
        <authorList>
            <consortium name="Agbiome Team Llc"/>
            <person name="Bleich R.M."/>
            <person name="Grubbs K.J."/>
            <person name="Santa Maria K.C."/>
            <person name="Allen S.E."/>
            <person name="Farag S."/>
            <person name="Shank E.A."/>
            <person name="Bowers A."/>
        </authorList>
    </citation>
    <scope>NUCLEOTIDE SEQUENCE [LARGE SCALE GENOMIC DNA]</scope>
    <source>
        <strain evidence="1 2">AFS060060</strain>
    </source>
</reference>
<dbReference type="RefSeq" id="WP_090979020.1">
    <property type="nucleotide sequence ID" value="NZ_NVDU01000078.1"/>
</dbReference>
<evidence type="ECO:0008006" key="3">
    <source>
        <dbReference type="Google" id="ProtNLM"/>
    </source>
</evidence>
<comment type="caution">
    <text evidence="1">The sequence shown here is derived from an EMBL/GenBank/DDBJ whole genome shotgun (WGS) entry which is preliminary data.</text>
</comment>
<gene>
    <name evidence="1" type="ORF">COK99_27865</name>
</gene>
<dbReference type="SUPFAM" id="SSF48452">
    <property type="entry name" value="TPR-like"/>
    <property type="match status" value="1"/>
</dbReference>
<protein>
    <recommendedName>
        <fullName evidence="3">Tetratricopeptide repeat protein</fullName>
    </recommendedName>
</protein>
<evidence type="ECO:0000313" key="1">
    <source>
        <dbReference type="EMBL" id="PFV26281.1"/>
    </source>
</evidence>
<dbReference type="Proteomes" id="UP000223366">
    <property type="component" value="Unassembled WGS sequence"/>
</dbReference>
<dbReference type="InterPro" id="IPR011990">
    <property type="entry name" value="TPR-like_helical_dom_sf"/>
</dbReference>
<dbReference type="EMBL" id="NVDU01000078">
    <property type="protein sequence ID" value="PFV26281.1"/>
    <property type="molecule type" value="Genomic_DNA"/>
</dbReference>